<dbReference type="Gene3D" id="3.90.470.20">
    <property type="entry name" value="4'-phosphopantetheinyl transferase domain"/>
    <property type="match status" value="2"/>
</dbReference>
<dbReference type="KEGG" id="mico:GDR74_15385"/>
<name>A0A5P9K4U2_9HYPH</name>
<comment type="similarity">
    <text evidence="1">Belongs to the P-Pant transferase superfamily. Gsp/Sfp/HetI/AcpT family.</text>
</comment>
<dbReference type="Proteomes" id="UP000325614">
    <property type="component" value="Chromosome"/>
</dbReference>
<dbReference type="GO" id="GO:0019878">
    <property type="term" value="P:lysine biosynthetic process via aminoadipic acid"/>
    <property type="evidence" value="ECO:0007669"/>
    <property type="project" value="TreeGrafter"/>
</dbReference>
<dbReference type="SUPFAM" id="SSF56214">
    <property type="entry name" value="4'-phosphopantetheinyl transferase"/>
    <property type="match status" value="2"/>
</dbReference>
<evidence type="ECO:0000259" key="3">
    <source>
        <dbReference type="Pfam" id="PF01648"/>
    </source>
</evidence>
<keyword evidence="2 4" id="KW-0808">Transferase</keyword>
<organism evidence="4 5">
    <name type="scientific">Microvirga thermotolerans</name>
    <dbReference type="NCBI Taxonomy" id="2651334"/>
    <lineage>
        <taxon>Bacteria</taxon>
        <taxon>Pseudomonadati</taxon>
        <taxon>Pseudomonadota</taxon>
        <taxon>Alphaproteobacteria</taxon>
        <taxon>Hyphomicrobiales</taxon>
        <taxon>Methylobacteriaceae</taxon>
        <taxon>Microvirga</taxon>
    </lineage>
</organism>
<dbReference type="RefSeq" id="WP_152587118.1">
    <property type="nucleotide sequence ID" value="NZ_CP045423.1"/>
</dbReference>
<proteinExistence type="inferred from homology"/>
<dbReference type="InterPro" id="IPR037143">
    <property type="entry name" value="4-PPantetheinyl_Trfase_dom_sf"/>
</dbReference>
<sequence length="251" mass="26938">MILLSTLALATLSERGRTTCLAAFEAAAGASERGQAERLRREQDQVSYRVSHGFLRLALASEAGCIPEDIDIRFFPGEKPVCPGGPHFNMSHAGNWVVVAVSRSREVGVDVEALPRDREASVPMAVSPEEMPLLPSLADRRDRAETLLWSIKEAALKLTGEVMVEPGHLAVRPAGEGLFRVGPARAATAPVREAFVRQIRLDGEHVLSLATYEAVPLSQIAAIPDCWRGPPGPNIAAPAIPPVGHAPELRS</sequence>
<evidence type="ECO:0000313" key="4">
    <source>
        <dbReference type="EMBL" id="QFU17484.1"/>
    </source>
</evidence>
<dbReference type="GO" id="GO:0000287">
    <property type="term" value="F:magnesium ion binding"/>
    <property type="evidence" value="ECO:0007669"/>
    <property type="project" value="InterPro"/>
</dbReference>
<dbReference type="InterPro" id="IPR008278">
    <property type="entry name" value="4-PPantetheinyl_Trfase_dom"/>
</dbReference>
<dbReference type="PANTHER" id="PTHR12215">
    <property type="entry name" value="PHOSPHOPANTETHEINE TRANSFERASE"/>
    <property type="match status" value="1"/>
</dbReference>
<dbReference type="InterPro" id="IPR050559">
    <property type="entry name" value="P-Pant_transferase_sf"/>
</dbReference>
<evidence type="ECO:0000256" key="1">
    <source>
        <dbReference type="ARBA" id="ARBA00010990"/>
    </source>
</evidence>
<reference evidence="4 5" key="1">
    <citation type="submission" date="2019-10" db="EMBL/GenBank/DDBJ databases">
        <title>Isolation, Identification of Microvirga thermotolerans HR1, a novel thermophilic bacterium and Comparative Genomics of the genus Microvirga.</title>
        <authorList>
            <person name="Li J."/>
            <person name="Zhang W."/>
            <person name="Lin M."/>
            <person name="Wang J."/>
        </authorList>
    </citation>
    <scope>NUCLEOTIDE SEQUENCE [LARGE SCALE GENOMIC DNA]</scope>
    <source>
        <strain evidence="4 5">HR1</strain>
    </source>
</reference>
<dbReference type="PANTHER" id="PTHR12215:SF10">
    <property type="entry name" value="L-AMINOADIPATE-SEMIALDEHYDE DEHYDROGENASE-PHOSPHOPANTETHEINYL TRANSFERASE"/>
    <property type="match status" value="1"/>
</dbReference>
<protein>
    <submittedName>
        <fullName evidence="4">4'-phosphopantetheinyl transferase superfamily protein</fullName>
    </submittedName>
</protein>
<evidence type="ECO:0000256" key="2">
    <source>
        <dbReference type="ARBA" id="ARBA00022679"/>
    </source>
</evidence>
<dbReference type="EMBL" id="CP045423">
    <property type="protein sequence ID" value="QFU17484.1"/>
    <property type="molecule type" value="Genomic_DNA"/>
</dbReference>
<gene>
    <name evidence="4" type="ORF">GDR74_15385</name>
</gene>
<feature type="domain" description="4'-phosphopantetheinyl transferase" evidence="3">
    <location>
        <begin position="107"/>
        <end position="163"/>
    </location>
</feature>
<dbReference type="Pfam" id="PF01648">
    <property type="entry name" value="ACPS"/>
    <property type="match status" value="1"/>
</dbReference>
<dbReference type="GO" id="GO:0005829">
    <property type="term" value="C:cytosol"/>
    <property type="evidence" value="ECO:0007669"/>
    <property type="project" value="TreeGrafter"/>
</dbReference>
<dbReference type="AlphaFoldDB" id="A0A5P9K4U2"/>
<keyword evidence="5" id="KW-1185">Reference proteome</keyword>
<accession>A0A5P9K4U2</accession>
<evidence type="ECO:0000313" key="5">
    <source>
        <dbReference type="Proteomes" id="UP000325614"/>
    </source>
</evidence>
<dbReference type="GO" id="GO:0008897">
    <property type="term" value="F:holo-[acyl-carrier-protein] synthase activity"/>
    <property type="evidence" value="ECO:0007669"/>
    <property type="project" value="InterPro"/>
</dbReference>